<keyword evidence="5" id="KW-0998">Cell outer membrane</keyword>
<comment type="subcellular location">
    <subcellularLocation>
        <location evidence="1">Cell outer membrane</location>
    </subcellularLocation>
</comment>
<proteinExistence type="inferred from homology"/>
<protein>
    <submittedName>
        <fullName evidence="8">RagB/SusD family nutrient uptake outer membrane protein</fullName>
    </submittedName>
</protein>
<feature type="domain" description="SusD-like N-terminal" evidence="7">
    <location>
        <begin position="95"/>
        <end position="237"/>
    </location>
</feature>
<evidence type="ECO:0000256" key="2">
    <source>
        <dbReference type="ARBA" id="ARBA00006275"/>
    </source>
</evidence>
<evidence type="ECO:0000259" key="6">
    <source>
        <dbReference type="Pfam" id="PF07980"/>
    </source>
</evidence>
<dbReference type="Gene3D" id="1.25.40.390">
    <property type="match status" value="1"/>
</dbReference>
<reference evidence="8 9" key="1">
    <citation type="submission" date="2017-10" db="EMBL/GenBank/DDBJ databases">
        <title>The draft genome sequence of Lewinella nigricans NBRC 102662.</title>
        <authorList>
            <person name="Wang K."/>
        </authorList>
    </citation>
    <scope>NUCLEOTIDE SEQUENCE [LARGE SCALE GENOMIC DNA]</scope>
    <source>
        <strain evidence="8 9">NBRC 102662</strain>
    </source>
</reference>
<feature type="domain" description="RagB/SusD" evidence="6">
    <location>
        <begin position="277"/>
        <end position="552"/>
    </location>
</feature>
<dbReference type="RefSeq" id="WP_099149401.1">
    <property type="nucleotide sequence ID" value="NZ_PDUD01000011.1"/>
</dbReference>
<dbReference type="CDD" id="cd08977">
    <property type="entry name" value="SusD"/>
    <property type="match status" value="1"/>
</dbReference>
<keyword evidence="4" id="KW-0472">Membrane</keyword>
<evidence type="ECO:0000313" key="8">
    <source>
        <dbReference type="EMBL" id="PHN07065.1"/>
    </source>
</evidence>
<dbReference type="InterPro" id="IPR011990">
    <property type="entry name" value="TPR-like_helical_dom_sf"/>
</dbReference>
<keyword evidence="3" id="KW-0732">Signal</keyword>
<evidence type="ECO:0000313" key="9">
    <source>
        <dbReference type="Proteomes" id="UP000223913"/>
    </source>
</evidence>
<name>A0A2D0NF05_FLAN2</name>
<dbReference type="AlphaFoldDB" id="A0A2D0NF05"/>
<dbReference type="Pfam" id="PF07980">
    <property type="entry name" value="SusD_RagB"/>
    <property type="match status" value="1"/>
</dbReference>
<keyword evidence="9" id="KW-1185">Reference proteome</keyword>
<comment type="similarity">
    <text evidence="2">Belongs to the SusD family.</text>
</comment>
<organism evidence="8 9">
    <name type="scientific">Flavilitoribacter nigricans (strain ATCC 23147 / DSM 23189 / NBRC 102662 / NCIMB 1420 / SS-2)</name>
    <name type="common">Lewinella nigricans</name>
    <dbReference type="NCBI Taxonomy" id="1122177"/>
    <lineage>
        <taxon>Bacteria</taxon>
        <taxon>Pseudomonadati</taxon>
        <taxon>Bacteroidota</taxon>
        <taxon>Saprospiria</taxon>
        <taxon>Saprospirales</taxon>
        <taxon>Lewinellaceae</taxon>
        <taxon>Flavilitoribacter</taxon>
    </lineage>
</organism>
<dbReference type="Pfam" id="PF14322">
    <property type="entry name" value="SusD-like_3"/>
    <property type="match status" value="1"/>
</dbReference>
<dbReference type="EMBL" id="PDUD01000011">
    <property type="protein sequence ID" value="PHN07065.1"/>
    <property type="molecule type" value="Genomic_DNA"/>
</dbReference>
<evidence type="ECO:0000256" key="1">
    <source>
        <dbReference type="ARBA" id="ARBA00004442"/>
    </source>
</evidence>
<accession>A0A2D0NF05</accession>
<dbReference type="Proteomes" id="UP000223913">
    <property type="component" value="Unassembled WGS sequence"/>
</dbReference>
<evidence type="ECO:0000256" key="5">
    <source>
        <dbReference type="ARBA" id="ARBA00023237"/>
    </source>
</evidence>
<evidence type="ECO:0000256" key="3">
    <source>
        <dbReference type="ARBA" id="ARBA00022729"/>
    </source>
</evidence>
<evidence type="ECO:0000259" key="7">
    <source>
        <dbReference type="Pfam" id="PF14322"/>
    </source>
</evidence>
<dbReference type="SUPFAM" id="SSF48452">
    <property type="entry name" value="TPR-like"/>
    <property type="match status" value="1"/>
</dbReference>
<dbReference type="OrthoDB" id="621018at2"/>
<gene>
    <name evidence="8" type="ORF">CRP01_07485</name>
</gene>
<dbReference type="InterPro" id="IPR012944">
    <property type="entry name" value="SusD_RagB_dom"/>
</dbReference>
<sequence>MINKFQNYIKPVLFAVFAMSIPISCSDRLDLAPLDSFSSEGFWVSESNALLALGGVYKGNIGTSVRGANGVDWWSYSALVFLEFATDNAYDRRGDNAGWNRLSNGTMNSSNVASVRLAWQWSYERIARANYFIENVDRVPGDAATIARMKAEARFIRATQYYYLSQSFGSVPLITNTLGLDEANTVEKAPVETIIQYVIDELSDVVSDLPQDGDIPDSEYGRASKQAALAFLGRMQLADQRFAAAATTYKQIIDYGDHDIHPDYAGLFNGMAENTAENIFTNVHIADVAGGATNGILQHTLPAIKGGWHIVNPLGDLVESYDFADGTPFSFDDPRFDPRDFAANRDPRLDYNVYGDNSSFAGLTIITHPDSTNSIDRLTTNRQATRTGFGMRKFMDETFSGDVRNSGGDIPLIRYAEVLLSYLEAKLEAGDAIDQQLLDETINKVRGRASVNMPPITETNPDALRPILRKERRIELAFEGIRYWDLKRWGIMAEVLNGRFFGHSFPDAVNLRQDGNYEDPYSRWFVTKKNFREGVDENWFIPQQEIDINPRLAE</sequence>
<dbReference type="InterPro" id="IPR033985">
    <property type="entry name" value="SusD-like_N"/>
</dbReference>
<evidence type="ECO:0000256" key="4">
    <source>
        <dbReference type="ARBA" id="ARBA00023136"/>
    </source>
</evidence>
<dbReference type="GO" id="GO:0009279">
    <property type="term" value="C:cell outer membrane"/>
    <property type="evidence" value="ECO:0007669"/>
    <property type="project" value="UniProtKB-SubCell"/>
</dbReference>
<comment type="caution">
    <text evidence="8">The sequence shown here is derived from an EMBL/GenBank/DDBJ whole genome shotgun (WGS) entry which is preliminary data.</text>
</comment>